<evidence type="ECO:0000259" key="2">
    <source>
        <dbReference type="Pfam" id="PF13625"/>
    </source>
</evidence>
<keyword evidence="4" id="KW-1185">Reference proteome</keyword>
<dbReference type="Pfam" id="PF13625">
    <property type="entry name" value="Helicase_C_3"/>
    <property type="match status" value="1"/>
</dbReference>
<keyword evidence="3" id="KW-0067">ATP-binding</keyword>
<keyword evidence="3" id="KW-0547">Nucleotide-binding</keyword>
<evidence type="ECO:0000313" key="3">
    <source>
        <dbReference type="EMBL" id="MEJ2862431.1"/>
    </source>
</evidence>
<dbReference type="InterPro" id="IPR026881">
    <property type="entry name" value="WYL_dom"/>
</dbReference>
<dbReference type="Pfam" id="PF13280">
    <property type="entry name" value="WYL"/>
    <property type="match status" value="1"/>
</dbReference>
<keyword evidence="3" id="KW-0347">Helicase</keyword>
<gene>
    <name evidence="3" type="ORF">WCD58_14765</name>
</gene>
<feature type="domain" description="Helicase XPB/Ssl2 N-terminal" evidence="2">
    <location>
        <begin position="467"/>
        <end position="588"/>
    </location>
</feature>
<accession>A0ABU8M5W8</accession>
<protein>
    <submittedName>
        <fullName evidence="3">Helicase-associated domain-containing protein</fullName>
    </submittedName>
</protein>
<dbReference type="Proteomes" id="UP001369736">
    <property type="component" value="Unassembled WGS sequence"/>
</dbReference>
<keyword evidence="3" id="KW-0378">Hydrolase</keyword>
<evidence type="ECO:0000259" key="1">
    <source>
        <dbReference type="Pfam" id="PF13280"/>
    </source>
</evidence>
<organism evidence="3 4">
    <name type="scientific">Actinomycetospora flava</name>
    <dbReference type="NCBI Taxonomy" id="3129232"/>
    <lineage>
        <taxon>Bacteria</taxon>
        <taxon>Bacillati</taxon>
        <taxon>Actinomycetota</taxon>
        <taxon>Actinomycetes</taxon>
        <taxon>Pseudonocardiales</taxon>
        <taxon>Pseudonocardiaceae</taxon>
        <taxon>Actinomycetospora</taxon>
    </lineage>
</organism>
<evidence type="ECO:0000313" key="4">
    <source>
        <dbReference type="Proteomes" id="UP001369736"/>
    </source>
</evidence>
<proteinExistence type="predicted"/>
<dbReference type="InterPro" id="IPR032830">
    <property type="entry name" value="XPB/Ssl2_N"/>
</dbReference>
<feature type="domain" description="WYL" evidence="1">
    <location>
        <begin position="682"/>
        <end position="743"/>
    </location>
</feature>
<dbReference type="EMBL" id="JBBEGM010000005">
    <property type="protein sequence ID" value="MEJ2862431.1"/>
    <property type="molecule type" value="Genomic_DNA"/>
</dbReference>
<reference evidence="3 4" key="1">
    <citation type="submission" date="2024-03" db="EMBL/GenBank/DDBJ databases">
        <title>Actinomycetospora sp. OC33-EN07, a novel actinomycete isolated from wild orchid (Aerides multiflora).</title>
        <authorList>
            <person name="Suriyachadkun C."/>
        </authorList>
    </citation>
    <scope>NUCLEOTIDE SEQUENCE [LARGE SCALE GENOMIC DNA]</scope>
    <source>
        <strain evidence="3 4">OC33-EN07</strain>
    </source>
</reference>
<dbReference type="RefSeq" id="WP_337703805.1">
    <property type="nucleotide sequence ID" value="NZ_JBBEGM010000005.1"/>
</dbReference>
<comment type="caution">
    <text evidence="3">The sequence shown here is derived from an EMBL/GenBank/DDBJ whole genome shotgun (WGS) entry which is preliminary data.</text>
</comment>
<dbReference type="PROSITE" id="PS52050">
    <property type="entry name" value="WYL"/>
    <property type="match status" value="1"/>
</dbReference>
<sequence>MGTGLADHLATLDETSLAVLLRHRPDACTEPVPRDLSRLAGRLAGRASLSAALRRLDRDTVEVGRAVAALDEQATPDTVTDLLDTTPALVERPLQVLTTMGLAWPDGPVLRLPEALSEHWLAEIGADEPIARMARHVVAEEMRRIAVAHGIPLSTRKAEVTQAIHDTWAEPGFLRSRIEALPATARQRLGVLCRAEFDGLRPSTDDHLLLDAGLLVLEGHVARIPREIAVTVWAADASLTGVPDLPAPADPPARVADGAVAAARSLLDIVTTVLDDAADTPVTALKSGGVGKRERARLVKRHDLDGDHLACLVIDLAAHAGLLGLTEAGYAPTATYGDWREEDAAARWTRLARTWFALEYAPGDREVDGKEVAPPLALLSMAGDLRRTLLEKSRDHSLHATEEHLAWFSPMSAEAVLAGSVAVSRREAELLGIVVGDTVSPLGRALVDGGDVVAAVGEHLVDASCEVVLQSDLTAMVSGRPSPAITRLLADAATPESRGAATTHRFSPASVRAALDAGWNADDLLAELRALSARPLPQPLEYLVTDVARRHGHVRVRAAGACLVLDEALSEEVLRSRSLRALGLARLAPTVLVSPSDPDGVLRALRAAGYLPVREDDTGAVVVERRERQVADTTSEPDVREVMDPAALAGRLIAAGLGHDLVDSPTAALLGSLNPRLDPAELDLLADAVDHGRDVHITYSDRNGTISRRVVTPDQVLHRWLIAWCHLRHDEREFTVENILEVAPAT</sequence>
<dbReference type="GO" id="GO:0004386">
    <property type="term" value="F:helicase activity"/>
    <property type="evidence" value="ECO:0007669"/>
    <property type="project" value="UniProtKB-KW"/>
</dbReference>
<name>A0ABU8M5W8_9PSEU</name>